<gene>
    <name evidence="2" type="ORF">SP90_06985</name>
</gene>
<dbReference type="EMBL" id="JXMS01000009">
    <property type="protein sequence ID" value="OBQ52702.1"/>
    <property type="molecule type" value="Genomic_DNA"/>
</dbReference>
<protein>
    <recommendedName>
        <fullName evidence="1">Dinitrogenase iron-molybdenum cofactor biosynthesis domain-containing protein</fullName>
    </recommendedName>
</protein>
<dbReference type="AlphaFoldDB" id="A0A1B7XEW1"/>
<dbReference type="Proteomes" id="UP000091979">
    <property type="component" value="Unassembled WGS sequence"/>
</dbReference>
<dbReference type="SUPFAM" id="SSF53146">
    <property type="entry name" value="Nitrogenase accessory factor-like"/>
    <property type="match status" value="1"/>
</dbReference>
<organism evidence="2 3">
    <name type="scientific">Halodesulfovibrio spirochaetisodalis</name>
    <dbReference type="NCBI Taxonomy" id="1560234"/>
    <lineage>
        <taxon>Bacteria</taxon>
        <taxon>Pseudomonadati</taxon>
        <taxon>Thermodesulfobacteriota</taxon>
        <taxon>Desulfovibrionia</taxon>
        <taxon>Desulfovibrionales</taxon>
        <taxon>Desulfovibrionaceae</taxon>
        <taxon>Halodesulfovibrio</taxon>
    </lineage>
</organism>
<dbReference type="PANTHER" id="PTHR42983:SF1">
    <property type="entry name" value="IRON-MOLYBDENUM PROTEIN"/>
    <property type="match status" value="1"/>
</dbReference>
<dbReference type="PANTHER" id="PTHR42983">
    <property type="entry name" value="DINITROGENASE IRON-MOLYBDENUM COFACTOR PROTEIN-RELATED"/>
    <property type="match status" value="1"/>
</dbReference>
<feature type="domain" description="Dinitrogenase iron-molybdenum cofactor biosynthesis" evidence="1">
    <location>
        <begin position="15"/>
        <end position="102"/>
    </location>
</feature>
<dbReference type="STRING" id="1560234.SP90_06985"/>
<keyword evidence="3" id="KW-1185">Reference proteome</keyword>
<evidence type="ECO:0000259" key="1">
    <source>
        <dbReference type="Pfam" id="PF02579"/>
    </source>
</evidence>
<evidence type="ECO:0000313" key="3">
    <source>
        <dbReference type="Proteomes" id="UP000091979"/>
    </source>
</evidence>
<dbReference type="Pfam" id="PF02579">
    <property type="entry name" value="Nitro_FeMo-Co"/>
    <property type="match status" value="1"/>
</dbReference>
<accession>A0A1B7XEW1</accession>
<proteinExistence type="predicted"/>
<dbReference type="InterPro" id="IPR036105">
    <property type="entry name" value="DiNase_FeMo-co_biosyn_sf"/>
</dbReference>
<comment type="caution">
    <text evidence="2">The sequence shown here is derived from an EMBL/GenBank/DDBJ whole genome shotgun (WGS) entry which is preliminary data.</text>
</comment>
<sequence length="104" mass="11335">MKIAVAARKKNNTYMVEPVFGRADLFVLVEENGNDRVVIENPYRDDTEAAGRKVAQWLIQEGVTTVLCGDVGAKTRFYLSEGGIFSGIGYDGTVDEALARFAAS</sequence>
<dbReference type="InterPro" id="IPR003731">
    <property type="entry name" value="Di-Nase_FeMo-co_biosynth"/>
</dbReference>
<name>A0A1B7XEW1_9BACT</name>
<dbReference type="Gene3D" id="3.30.420.130">
    <property type="entry name" value="Dinitrogenase iron-molybdenum cofactor biosynthesis domain"/>
    <property type="match status" value="1"/>
</dbReference>
<dbReference type="PATRIC" id="fig|1560234.3.peg.3367"/>
<evidence type="ECO:0000313" key="2">
    <source>
        <dbReference type="EMBL" id="OBQ52702.1"/>
    </source>
</evidence>
<dbReference type="RefSeq" id="WP_066853959.1">
    <property type="nucleotide sequence ID" value="NZ_JXMS01000009.1"/>
</dbReference>
<reference evidence="2 3" key="1">
    <citation type="submission" date="2015-01" db="EMBL/GenBank/DDBJ databases">
        <title>Desulfovibrio sp. JC271 draft genome sequence.</title>
        <authorList>
            <person name="Shivani Y."/>
            <person name="Subhash Y."/>
            <person name="Sasikala C."/>
            <person name="Ramana C.V."/>
        </authorList>
    </citation>
    <scope>NUCLEOTIDE SEQUENCE [LARGE SCALE GENOMIC DNA]</scope>
    <source>
        <strain evidence="2 3">JC271</strain>
    </source>
</reference>